<sequence>MDTVRGIAYQQAQGVLAALEVLDDPELGSVRVEGADDVVDIELFARGGSLRRAAQVKIRTDRNTWGRQELLVVFRRWAELPGASGASFEFVTNGRLGPSGDLVAEALDAAGAGDFGPLAGMLGGDLGAPECEALATARIRQDLRSTVALLAQAERQVVAMLPHVRTDADAREQARHAVDRLFLELFERAGLVDPDDRVLRREEIAGLLGVPPEQSAHQRWPGPVRNRYLRAAAASSPGSRIPAVVVRSPAEGLSVRRLDGQVPERSRPVTALLEGPGPVVLTGRTGTGKTTAADLLRTEAARRGRVVVVAHAEAYLPGRLTTLVADGLSAVLDEVMPLATGAQVLSDSDVTLVIDGVSEVADDVRQELRNELLAQVAAGRGARVVLIGRDVAALRATLPSSVQPACYQVSPLDEDRKMDLLSVLRPTGAEDDNGGPAARTMLAQLERALGDASDSPLLFSMGLTLLAEGVRFADRAGLYGAFVERLAGRAGAVGITMVSRVLGVAYAGLLDRGRRHADPFEWFGLLERAAGSLGAVGATFHVRELDSTARRCGLVTPIGWDQTLVPVHDSFADYLAGAAHAHHLAPLPSRLRQGDDQRVLFAAEIGGVGAELAERVVRDLPFTAVPLSGLDDRALSHGSPGEVAALLGHLDAGPPRGVALWRMRDGRVVALRTAPGDAGWIDEPAARSLLRTTAGTVVAPDAGPLAVAVRLWRQVLLERLRTPPVLPPPRCDTVEEACTMLEEHAGRSAAAVSRLLAAVSPPGHRGLLEAQLGPTGLRAVVGSRASGPWGDHWPVDFVPDAEVVVLAAAGSSREDSPLRGHGGRSSVEVILDKGAAAEAAERVRSALKTLTGDHSFPS</sequence>
<dbReference type="Proteomes" id="UP001223390">
    <property type="component" value="Unassembled WGS sequence"/>
</dbReference>
<organism evidence="1 2">
    <name type="scientific">Streptomyces katrae</name>
    <dbReference type="NCBI Taxonomy" id="68223"/>
    <lineage>
        <taxon>Bacteria</taxon>
        <taxon>Bacillati</taxon>
        <taxon>Actinomycetota</taxon>
        <taxon>Actinomycetes</taxon>
        <taxon>Kitasatosporales</taxon>
        <taxon>Streptomycetaceae</taxon>
        <taxon>Streptomyces</taxon>
    </lineage>
</organism>
<dbReference type="EMBL" id="JASITI010000025">
    <property type="protein sequence ID" value="MDK9498067.1"/>
    <property type="molecule type" value="Genomic_DNA"/>
</dbReference>
<protein>
    <recommendedName>
        <fullName evidence="3">AAA+ ATPase domain-containing protein</fullName>
    </recommendedName>
</protein>
<keyword evidence="2" id="KW-1185">Reference proteome</keyword>
<comment type="caution">
    <text evidence="1">The sequence shown here is derived from an EMBL/GenBank/DDBJ whole genome shotgun (WGS) entry which is preliminary data.</text>
</comment>
<reference evidence="1 2" key="1">
    <citation type="submission" date="2023-05" db="EMBL/GenBank/DDBJ databases">
        <title>Sequencing and Assembly of Streptomyces sp. NP73.</title>
        <authorList>
            <person name="Konwar A.N."/>
            <person name="Saikia K."/>
            <person name="Thakur D."/>
        </authorList>
    </citation>
    <scope>NUCLEOTIDE SEQUENCE [LARGE SCALE GENOMIC DNA]</scope>
    <source>
        <strain evidence="1 2">NP73</strain>
    </source>
</reference>
<dbReference type="RefSeq" id="WP_285343719.1">
    <property type="nucleotide sequence ID" value="NZ_JASITI010000025.1"/>
</dbReference>
<evidence type="ECO:0008006" key="3">
    <source>
        <dbReference type="Google" id="ProtNLM"/>
    </source>
</evidence>
<dbReference type="InterPro" id="IPR027417">
    <property type="entry name" value="P-loop_NTPase"/>
</dbReference>
<name>A0ABT7GWT8_9ACTN</name>
<evidence type="ECO:0000313" key="1">
    <source>
        <dbReference type="EMBL" id="MDK9498067.1"/>
    </source>
</evidence>
<accession>A0ABT7GWT8</accession>
<dbReference type="Gene3D" id="3.40.50.300">
    <property type="entry name" value="P-loop containing nucleotide triphosphate hydrolases"/>
    <property type="match status" value="1"/>
</dbReference>
<dbReference type="SUPFAM" id="SSF52540">
    <property type="entry name" value="P-loop containing nucleoside triphosphate hydrolases"/>
    <property type="match status" value="1"/>
</dbReference>
<gene>
    <name evidence="1" type="ORF">QEZ40_003015</name>
</gene>
<evidence type="ECO:0000313" key="2">
    <source>
        <dbReference type="Proteomes" id="UP001223390"/>
    </source>
</evidence>
<proteinExistence type="predicted"/>